<dbReference type="InterPro" id="IPR058240">
    <property type="entry name" value="rSAM_sf"/>
</dbReference>
<dbReference type="SFLD" id="SFLDF00273">
    <property type="entry name" value="(dimethylallyl)adenosine_tRNA"/>
    <property type="match status" value="1"/>
</dbReference>
<comment type="similarity">
    <text evidence="2">Belongs to the methylthiotransferase family. MiaB subfamily.</text>
</comment>
<evidence type="ECO:0000259" key="10">
    <source>
        <dbReference type="PROSITE" id="PS50926"/>
    </source>
</evidence>
<dbReference type="GO" id="GO:0080090">
    <property type="term" value="P:regulation of primary metabolic process"/>
    <property type="evidence" value="ECO:0007669"/>
    <property type="project" value="UniProtKB-ARBA"/>
</dbReference>
<dbReference type="PROSITE" id="PS51918">
    <property type="entry name" value="RADICAL_SAM"/>
    <property type="match status" value="1"/>
</dbReference>
<keyword evidence="4" id="KW-0949">S-adenosyl-L-methionine</keyword>
<protein>
    <recommendedName>
        <fullName evidence="9">CDK5RAP1-like protein</fullName>
    </recommendedName>
</protein>
<dbReference type="InterPro" id="IPR020612">
    <property type="entry name" value="Methylthiotransferase_CS"/>
</dbReference>
<evidence type="ECO:0000256" key="3">
    <source>
        <dbReference type="ARBA" id="ARBA00022485"/>
    </source>
</evidence>
<evidence type="ECO:0000259" key="12">
    <source>
        <dbReference type="PROSITE" id="PS51918"/>
    </source>
</evidence>
<evidence type="ECO:0000256" key="8">
    <source>
        <dbReference type="ARBA" id="ARBA00053923"/>
    </source>
</evidence>
<dbReference type="OMA" id="CEHFHIP"/>
<feature type="domain" description="TRAM" evidence="10">
    <location>
        <begin position="497"/>
        <end position="561"/>
    </location>
</feature>
<evidence type="ECO:0000256" key="9">
    <source>
        <dbReference type="ARBA" id="ARBA00074452"/>
    </source>
</evidence>
<dbReference type="InterPro" id="IPR002792">
    <property type="entry name" value="TRAM_dom"/>
</dbReference>
<dbReference type="Gene3D" id="3.80.30.20">
    <property type="entry name" value="tm_1862 like domain"/>
    <property type="match status" value="1"/>
</dbReference>
<dbReference type="Gene3D" id="3.40.50.12160">
    <property type="entry name" value="Methylthiotransferase, N-terminal domain"/>
    <property type="match status" value="1"/>
</dbReference>
<gene>
    <name evidence="13" type="ORF">TCAL_11351</name>
</gene>
<evidence type="ECO:0000313" key="13">
    <source>
        <dbReference type="EMBL" id="TRY76633.1"/>
    </source>
</evidence>
<dbReference type="Pfam" id="PF01938">
    <property type="entry name" value="TRAM"/>
    <property type="match status" value="1"/>
</dbReference>
<dbReference type="FunFam" id="3.40.50.12160:FF:000003">
    <property type="entry name" value="CDK5 regulatory subunit-associated protein 1"/>
    <property type="match status" value="1"/>
</dbReference>
<dbReference type="PANTHER" id="PTHR43020">
    <property type="entry name" value="CDK5 REGULATORY SUBUNIT-ASSOCIATED PROTEIN 1"/>
    <property type="match status" value="1"/>
</dbReference>
<dbReference type="PANTHER" id="PTHR43020:SF2">
    <property type="entry name" value="MITOCHONDRIAL TRNA METHYLTHIOTRANSFERASE CDK5RAP1"/>
    <property type="match status" value="1"/>
</dbReference>
<evidence type="ECO:0000259" key="11">
    <source>
        <dbReference type="PROSITE" id="PS51449"/>
    </source>
</evidence>
<dbReference type="Pfam" id="PF00919">
    <property type="entry name" value="UPF0004"/>
    <property type="match status" value="1"/>
</dbReference>
<dbReference type="GO" id="GO:0060255">
    <property type="term" value="P:regulation of macromolecule metabolic process"/>
    <property type="evidence" value="ECO:0007669"/>
    <property type="project" value="UniProtKB-ARBA"/>
</dbReference>
<reference evidence="13 14" key="1">
    <citation type="journal article" date="2018" name="Nat. Ecol. Evol.">
        <title>Genomic signatures of mitonuclear coevolution across populations of Tigriopus californicus.</title>
        <authorList>
            <person name="Barreto F.S."/>
            <person name="Watson E.T."/>
            <person name="Lima T.G."/>
            <person name="Willett C.S."/>
            <person name="Edmands S."/>
            <person name="Li W."/>
            <person name="Burton R.S."/>
        </authorList>
    </citation>
    <scope>NUCLEOTIDE SEQUENCE [LARGE SCALE GENOMIC DNA]</scope>
    <source>
        <strain evidence="13 14">San Diego</strain>
    </source>
</reference>
<dbReference type="InterPro" id="IPR038135">
    <property type="entry name" value="Methylthiotransferase_N_sf"/>
</dbReference>
<dbReference type="AlphaFoldDB" id="A0A553PG34"/>
<keyword evidence="3" id="KW-0004">4Fe-4S</keyword>
<dbReference type="PROSITE" id="PS01278">
    <property type="entry name" value="MTTASE_RADICAL"/>
    <property type="match status" value="1"/>
</dbReference>
<dbReference type="SFLD" id="SFLDF00413">
    <property type="entry name" value="CDK5RAP1"/>
    <property type="match status" value="1"/>
</dbReference>
<evidence type="ECO:0000256" key="1">
    <source>
        <dbReference type="ARBA" id="ARBA00001966"/>
    </source>
</evidence>
<dbReference type="InterPro" id="IPR007197">
    <property type="entry name" value="rSAM"/>
</dbReference>
<evidence type="ECO:0000256" key="5">
    <source>
        <dbReference type="ARBA" id="ARBA00022723"/>
    </source>
</evidence>
<keyword evidence="7" id="KW-0411">Iron-sulfur</keyword>
<dbReference type="FunFam" id="3.80.30.20:FF:000003">
    <property type="entry name" value="CDK5 regulatory subunit-associated protein 1"/>
    <property type="match status" value="1"/>
</dbReference>
<keyword evidence="6" id="KW-0408">Iron</keyword>
<dbReference type="Proteomes" id="UP000318571">
    <property type="component" value="Chromosome 5"/>
</dbReference>
<evidence type="ECO:0000313" key="14">
    <source>
        <dbReference type="Proteomes" id="UP000318571"/>
    </source>
</evidence>
<comment type="cofactor">
    <cofactor evidence="1">
        <name>[4Fe-4S] cluster</name>
        <dbReference type="ChEBI" id="CHEBI:49883"/>
    </cofactor>
</comment>
<dbReference type="InterPro" id="IPR006463">
    <property type="entry name" value="MiaB_methiolase"/>
</dbReference>
<proteinExistence type="inferred from homology"/>
<dbReference type="SFLD" id="SFLDS00029">
    <property type="entry name" value="Radical_SAM"/>
    <property type="match status" value="1"/>
</dbReference>
<evidence type="ECO:0000256" key="2">
    <source>
        <dbReference type="ARBA" id="ARBA00009815"/>
    </source>
</evidence>
<comment type="function">
    <text evidence="8">Potential regulator of CDK5 activity.</text>
</comment>
<dbReference type="Pfam" id="PF04055">
    <property type="entry name" value="Radical_SAM"/>
    <property type="match status" value="1"/>
</dbReference>
<dbReference type="SUPFAM" id="SSF102114">
    <property type="entry name" value="Radical SAM enzymes"/>
    <property type="match status" value="1"/>
</dbReference>
<name>A0A553PG34_TIGCA</name>
<dbReference type="InterPro" id="IPR006638">
    <property type="entry name" value="Elp3/MiaA/NifB-like_rSAM"/>
</dbReference>
<dbReference type="GO" id="GO:0046872">
    <property type="term" value="F:metal ion binding"/>
    <property type="evidence" value="ECO:0007669"/>
    <property type="project" value="UniProtKB-KW"/>
</dbReference>
<evidence type="ECO:0000256" key="6">
    <source>
        <dbReference type="ARBA" id="ARBA00023004"/>
    </source>
</evidence>
<keyword evidence="14" id="KW-1185">Reference proteome</keyword>
<dbReference type="InterPro" id="IPR023404">
    <property type="entry name" value="rSAM_horseshoe"/>
</dbReference>
<dbReference type="SFLD" id="SFLDG01061">
    <property type="entry name" value="methylthiotransferase"/>
    <property type="match status" value="1"/>
</dbReference>
<dbReference type="GO" id="GO:0051539">
    <property type="term" value="F:4 iron, 4 sulfur cluster binding"/>
    <property type="evidence" value="ECO:0007669"/>
    <property type="project" value="UniProtKB-KW"/>
</dbReference>
<dbReference type="SFLD" id="SFLDG01082">
    <property type="entry name" value="B12-binding_domain_containing"/>
    <property type="match status" value="1"/>
</dbReference>
<evidence type="ECO:0000256" key="7">
    <source>
        <dbReference type="ARBA" id="ARBA00023014"/>
    </source>
</evidence>
<dbReference type="EMBL" id="VCGU01000004">
    <property type="protein sequence ID" value="TRY76633.1"/>
    <property type="molecule type" value="Genomic_DNA"/>
</dbReference>
<dbReference type="STRING" id="6832.A0A553PG34"/>
<feature type="domain" description="MTTase N-terminal" evidence="11">
    <location>
        <begin position="74"/>
        <end position="193"/>
    </location>
</feature>
<evidence type="ECO:0000256" key="4">
    <source>
        <dbReference type="ARBA" id="ARBA00022691"/>
    </source>
</evidence>
<organism evidence="13 14">
    <name type="scientific">Tigriopus californicus</name>
    <name type="common">Marine copepod</name>
    <dbReference type="NCBI Taxonomy" id="6832"/>
    <lineage>
        <taxon>Eukaryota</taxon>
        <taxon>Metazoa</taxon>
        <taxon>Ecdysozoa</taxon>
        <taxon>Arthropoda</taxon>
        <taxon>Crustacea</taxon>
        <taxon>Multicrustacea</taxon>
        <taxon>Hexanauplia</taxon>
        <taxon>Copepoda</taxon>
        <taxon>Harpacticoida</taxon>
        <taxon>Harpacticidae</taxon>
        <taxon>Tigriopus</taxon>
    </lineage>
</organism>
<dbReference type="GO" id="GO:0005739">
    <property type="term" value="C:mitochondrion"/>
    <property type="evidence" value="ECO:0007669"/>
    <property type="project" value="TreeGrafter"/>
</dbReference>
<accession>A0A553PG34</accession>
<comment type="caution">
    <text evidence="13">The sequence shown here is derived from an EMBL/GenBank/DDBJ whole genome shotgun (WGS) entry which is preliminary data.</text>
</comment>
<dbReference type="PROSITE" id="PS51449">
    <property type="entry name" value="MTTASE_N"/>
    <property type="match status" value="1"/>
</dbReference>
<dbReference type="SMART" id="SM00729">
    <property type="entry name" value="Elp3"/>
    <property type="match status" value="1"/>
</dbReference>
<dbReference type="PROSITE" id="PS50926">
    <property type="entry name" value="TRAM"/>
    <property type="match status" value="1"/>
</dbReference>
<dbReference type="GO" id="GO:0005829">
    <property type="term" value="C:cytosol"/>
    <property type="evidence" value="ECO:0007669"/>
    <property type="project" value="TreeGrafter"/>
</dbReference>
<dbReference type="GO" id="GO:0035597">
    <property type="term" value="F:tRNA-2-methylthio-N(6)-dimethylallyladenosine(37) synthase activity"/>
    <property type="evidence" value="ECO:0007669"/>
    <property type="project" value="TreeGrafter"/>
</dbReference>
<sequence length="584" mass="65353">MLGLSTRLLRRCHVTRLSERVSLRAAVSTRPPVGPGLEFFLANPRASASARPSRITPPAPHAYLTSEALDGTGQKVYFDVYGCQMNVNDTEVIHSVLHEYGYQATSNRLEADVWLLVTCSIREGADDKIWKKLRHIQVQKKTRKYREHLKVGLLGCMAERLKERLLDHDHLVDLVAGPDAYRDLPRLLASTAYSRESAINVILSMEETYADVTPMRLNQDQVTGFVSIQRGCDNMCSYCIVPFTRGRERSRPVATILHEVRILIEQGVKEITLLGQNVNSYRDTSQGKSKSERETVASKICLESVAMFGGLGPSEVTGTSSGFRSIYKAKSGGVRFADLLHQVSEIDPEVRIRFTSPHPKDFPDQVLHLIAERDNLCSQIHLPAQCGSSRILSEMRRGYTREAYLALVDHVRGIIPNVALSSDMIVGFCGETDEEFQETLSLVEQVKFHKIFNFPYSLREKTHAHRKLVDDVPLEVKKARHLALDALHRKEAEVLNRKFIGTEQTVLIEGNSKRSDQDYQGRNDANVKVIFGKDESVQVGNYCKVRISNANGQVIKGSFVAKTNLSGHPLSSSQRLGKPMALSS</sequence>
<feature type="domain" description="Radical SAM core" evidence="12">
    <location>
        <begin position="218"/>
        <end position="496"/>
    </location>
</feature>
<dbReference type="InterPro" id="IPR005839">
    <property type="entry name" value="Methylthiotransferase"/>
</dbReference>
<dbReference type="InterPro" id="IPR013848">
    <property type="entry name" value="Methylthiotransferase_N"/>
</dbReference>
<keyword evidence="5" id="KW-0479">Metal-binding</keyword>